<dbReference type="OrthoDB" id="5800391at2759"/>
<evidence type="ECO:0000256" key="2">
    <source>
        <dbReference type="ARBA" id="ARBA00005327"/>
    </source>
</evidence>
<dbReference type="AlphaFoldDB" id="B3NG18"/>
<keyword evidence="3" id="KW-1003">Cell membrane</keyword>
<dbReference type="GO" id="GO:0005886">
    <property type="term" value="C:plasma membrane"/>
    <property type="evidence" value="ECO:0007669"/>
    <property type="project" value="UniProtKB-SubCell"/>
</dbReference>
<accession>B3NG18</accession>
<feature type="transmembrane region" description="Helical" evidence="10">
    <location>
        <begin position="90"/>
        <end position="112"/>
    </location>
</feature>
<keyword evidence="8 9" id="KW-0807">Transducer</keyword>
<reference evidence="11 12" key="2">
    <citation type="journal article" date="2008" name="Bioinformatics">
        <title>Assembly reconciliation.</title>
        <authorList>
            <person name="Zimin A.V."/>
            <person name="Smith D.R."/>
            <person name="Sutton G."/>
            <person name="Yorke J.A."/>
        </authorList>
    </citation>
    <scope>NUCLEOTIDE SEQUENCE [LARGE SCALE GENOMIC DNA]</scope>
    <source>
        <strain evidence="11 12">TSC#14021-0224.01</strain>
    </source>
</reference>
<dbReference type="PhylomeDB" id="B3NG18"/>
<evidence type="ECO:0000256" key="7">
    <source>
        <dbReference type="ARBA" id="ARBA00023170"/>
    </source>
</evidence>
<gene>
    <name evidence="11" type="primary">Dere\GG15182</name>
    <name evidence="11" type="synonym">dere_GLEANR_15281</name>
    <name evidence="11" type="synonym">GG15182</name>
    <name evidence="11" type="ORF">Dere_GG15182</name>
</gene>
<dbReference type="OMA" id="MGYFFVT"/>
<evidence type="ECO:0000256" key="9">
    <source>
        <dbReference type="PIRNR" id="PIRNR038981"/>
    </source>
</evidence>
<dbReference type="Pfam" id="PF06151">
    <property type="entry name" value="Trehalose_recp"/>
    <property type="match status" value="1"/>
</dbReference>
<feature type="transmembrane region" description="Helical" evidence="10">
    <location>
        <begin position="57"/>
        <end position="78"/>
    </location>
</feature>
<keyword evidence="12" id="KW-1185">Reference proteome</keyword>
<evidence type="ECO:0000256" key="1">
    <source>
        <dbReference type="ARBA" id="ARBA00004651"/>
    </source>
</evidence>
<keyword evidence="4 10" id="KW-0812">Transmembrane</keyword>
<evidence type="ECO:0000256" key="5">
    <source>
        <dbReference type="ARBA" id="ARBA00022989"/>
    </source>
</evidence>
<feature type="transmembrane region" description="Helical" evidence="10">
    <location>
        <begin position="217"/>
        <end position="237"/>
    </location>
</feature>
<protein>
    <recommendedName>
        <fullName evidence="9">Gustatory receptor</fullName>
    </recommendedName>
</protein>
<feature type="transmembrane region" description="Helical" evidence="10">
    <location>
        <begin position="150"/>
        <end position="171"/>
    </location>
</feature>
<reference evidence="11 12" key="1">
    <citation type="journal article" date="2007" name="Nature">
        <title>Evolution of genes and genomes on the Drosophila phylogeny.</title>
        <authorList>
            <consortium name="Drosophila 12 Genomes Consortium"/>
            <person name="Clark A.G."/>
            <person name="Eisen M.B."/>
            <person name="Smith D.R."/>
            <person name="Bergman C.M."/>
            <person name="Oliver B."/>
            <person name="Markow T.A."/>
            <person name="Kaufman T.C."/>
            <person name="Kellis M."/>
            <person name="Gelbart W."/>
            <person name="Iyer V.N."/>
            <person name="Pollard D.A."/>
            <person name="Sackton T.B."/>
            <person name="Larracuente A.M."/>
            <person name="Singh N.D."/>
            <person name="Abad J.P."/>
            <person name="Abt D.N."/>
            <person name="Adryan B."/>
            <person name="Aguade M."/>
            <person name="Akashi H."/>
            <person name="Anderson W.W."/>
            <person name="Aquadro C.F."/>
            <person name="Ardell D.H."/>
            <person name="Arguello R."/>
            <person name="Artieri C.G."/>
            <person name="Barbash D.A."/>
            <person name="Barker D."/>
            <person name="Barsanti P."/>
            <person name="Batterham P."/>
            <person name="Batzoglou S."/>
            <person name="Begun D."/>
            <person name="Bhutkar A."/>
            <person name="Blanco E."/>
            <person name="Bosak S.A."/>
            <person name="Bradley R.K."/>
            <person name="Brand A.D."/>
            <person name="Brent M.R."/>
            <person name="Brooks A.N."/>
            <person name="Brown R.H."/>
            <person name="Butlin R.K."/>
            <person name="Caggese C."/>
            <person name="Calvi B.R."/>
            <person name="Bernardo de Carvalho A."/>
            <person name="Caspi A."/>
            <person name="Castrezana S."/>
            <person name="Celniker S.E."/>
            <person name="Chang J.L."/>
            <person name="Chapple C."/>
            <person name="Chatterji S."/>
            <person name="Chinwalla A."/>
            <person name="Civetta A."/>
            <person name="Clifton S.W."/>
            <person name="Comeron J.M."/>
            <person name="Costello J.C."/>
            <person name="Coyne J.A."/>
            <person name="Daub J."/>
            <person name="David R.G."/>
            <person name="Delcher A.L."/>
            <person name="Delehaunty K."/>
            <person name="Do C.B."/>
            <person name="Ebling H."/>
            <person name="Edwards K."/>
            <person name="Eickbush T."/>
            <person name="Evans J.D."/>
            <person name="Filipski A."/>
            <person name="Findeiss S."/>
            <person name="Freyhult E."/>
            <person name="Fulton L."/>
            <person name="Fulton R."/>
            <person name="Garcia A.C."/>
            <person name="Gardiner A."/>
            <person name="Garfield D.A."/>
            <person name="Garvin B.E."/>
            <person name="Gibson G."/>
            <person name="Gilbert D."/>
            <person name="Gnerre S."/>
            <person name="Godfrey J."/>
            <person name="Good R."/>
            <person name="Gotea V."/>
            <person name="Gravely B."/>
            <person name="Greenberg A.J."/>
            <person name="Griffiths-Jones S."/>
            <person name="Gross S."/>
            <person name="Guigo R."/>
            <person name="Gustafson E.A."/>
            <person name="Haerty W."/>
            <person name="Hahn M.W."/>
            <person name="Halligan D.L."/>
            <person name="Halpern A.L."/>
            <person name="Halter G.M."/>
            <person name="Han M.V."/>
            <person name="Heger A."/>
            <person name="Hillier L."/>
            <person name="Hinrichs A.S."/>
            <person name="Holmes I."/>
            <person name="Hoskins R.A."/>
            <person name="Hubisz M.J."/>
            <person name="Hultmark D."/>
            <person name="Huntley M.A."/>
            <person name="Jaffe D.B."/>
            <person name="Jagadeeshan S."/>
            <person name="Jeck W.R."/>
            <person name="Johnson J."/>
            <person name="Jones C.D."/>
            <person name="Jordan W.C."/>
            <person name="Karpen G.H."/>
            <person name="Kataoka E."/>
            <person name="Keightley P.D."/>
            <person name="Kheradpour P."/>
            <person name="Kirkness E.F."/>
            <person name="Koerich L.B."/>
            <person name="Kristiansen K."/>
            <person name="Kudrna D."/>
            <person name="Kulathinal R.J."/>
            <person name="Kumar S."/>
            <person name="Kwok R."/>
            <person name="Lander E."/>
            <person name="Langley C.H."/>
            <person name="Lapoint R."/>
            <person name="Lazzaro B.P."/>
            <person name="Lee S.J."/>
            <person name="Levesque L."/>
            <person name="Li R."/>
            <person name="Lin C.F."/>
            <person name="Lin M.F."/>
            <person name="Lindblad-Toh K."/>
            <person name="Llopart A."/>
            <person name="Long M."/>
            <person name="Low L."/>
            <person name="Lozovsky E."/>
            <person name="Lu J."/>
            <person name="Luo M."/>
            <person name="Machado C.A."/>
            <person name="Makalowski W."/>
            <person name="Marzo M."/>
            <person name="Matsuda M."/>
            <person name="Matzkin L."/>
            <person name="McAllister B."/>
            <person name="McBride C.S."/>
            <person name="McKernan B."/>
            <person name="McKernan K."/>
            <person name="Mendez-Lago M."/>
            <person name="Minx P."/>
            <person name="Mollenhauer M.U."/>
            <person name="Montooth K."/>
            <person name="Mount S.M."/>
            <person name="Mu X."/>
            <person name="Myers E."/>
            <person name="Negre B."/>
            <person name="Newfeld S."/>
            <person name="Nielsen R."/>
            <person name="Noor M.A."/>
            <person name="O'Grady P."/>
            <person name="Pachter L."/>
            <person name="Papaceit M."/>
            <person name="Parisi M.J."/>
            <person name="Parisi M."/>
            <person name="Parts L."/>
            <person name="Pedersen J.S."/>
            <person name="Pesole G."/>
            <person name="Phillippy A.M."/>
            <person name="Ponting C.P."/>
            <person name="Pop M."/>
            <person name="Porcelli D."/>
            <person name="Powell J.R."/>
            <person name="Prohaska S."/>
            <person name="Pruitt K."/>
            <person name="Puig M."/>
            <person name="Quesneville H."/>
            <person name="Ram K.R."/>
            <person name="Rand D."/>
            <person name="Rasmussen M.D."/>
            <person name="Reed L.K."/>
            <person name="Reenan R."/>
            <person name="Reily A."/>
            <person name="Remington K.A."/>
            <person name="Rieger T.T."/>
            <person name="Ritchie M.G."/>
            <person name="Robin C."/>
            <person name="Rogers Y.H."/>
            <person name="Rohde C."/>
            <person name="Rozas J."/>
            <person name="Rubenfield M.J."/>
            <person name="Ruiz A."/>
            <person name="Russo S."/>
            <person name="Salzberg S.L."/>
            <person name="Sanchez-Gracia A."/>
            <person name="Saranga D.J."/>
            <person name="Sato H."/>
            <person name="Schaeffer S.W."/>
            <person name="Schatz M.C."/>
            <person name="Schlenke T."/>
            <person name="Schwartz R."/>
            <person name="Segarra C."/>
            <person name="Singh R.S."/>
            <person name="Sirot L."/>
            <person name="Sirota M."/>
            <person name="Sisneros N.B."/>
            <person name="Smith C.D."/>
            <person name="Smith T.F."/>
            <person name="Spieth J."/>
            <person name="Stage D.E."/>
            <person name="Stark A."/>
            <person name="Stephan W."/>
            <person name="Strausberg R.L."/>
            <person name="Strempel S."/>
            <person name="Sturgill D."/>
            <person name="Sutton G."/>
            <person name="Sutton G.G."/>
            <person name="Tao W."/>
            <person name="Teichmann S."/>
            <person name="Tobari Y.N."/>
            <person name="Tomimura Y."/>
            <person name="Tsolas J.M."/>
            <person name="Valente V.L."/>
            <person name="Venter E."/>
            <person name="Venter J.C."/>
            <person name="Vicario S."/>
            <person name="Vieira F.G."/>
            <person name="Vilella A.J."/>
            <person name="Villasante A."/>
            <person name="Walenz B."/>
            <person name="Wang J."/>
            <person name="Wasserman M."/>
            <person name="Watts T."/>
            <person name="Wilson D."/>
            <person name="Wilson R.K."/>
            <person name="Wing R.A."/>
            <person name="Wolfner M.F."/>
            <person name="Wong A."/>
            <person name="Wong G.K."/>
            <person name="Wu C.I."/>
            <person name="Wu G."/>
            <person name="Yamamoto D."/>
            <person name="Yang H.P."/>
            <person name="Yang S.P."/>
            <person name="Yorke J.A."/>
            <person name="Yoshida K."/>
            <person name="Zdobnov E."/>
            <person name="Zhang P."/>
            <person name="Zhang Y."/>
            <person name="Zimin A.V."/>
            <person name="Baldwin J."/>
            <person name="Abdouelleil A."/>
            <person name="Abdulkadir J."/>
            <person name="Abebe A."/>
            <person name="Abera B."/>
            <person name="Abreu J."/>
            <person name="Acer S.C."/>
            <person name="Aftuck L."/>
            <person name="Alexander A."/>
            <person name="An P."/>
            <person name="Anderson E."/>
            <person name="Anderson S."/>
            <person name="Arachi H."/>
            <person name="Azer M."/>
            <person name="Bachantsang P."/>
            <person name="Barry A."/>
            <person name="Bayul T."/>
            <person name="Berlin A."/>
            <person name="Bessette D."/>
            <person name="Bloom T."/>
            <person name="Blye J."/>
            <person name="Boguslavskiy L."/>
            <person name="Bonnet C."/>
            <person name="Boukhgalter B."/>
            <person name="Bourzgui I."/>
            <person name="Brown A."/>
            <person name="Cahill P."/>
            <person name="Channer S."/>
            <person name="Cheshatsang Y."/>
            <person name="Chuda L."/>
            <person name="Citroen M."/>
            <person name="Collymore A."/>
            <person name="Cooke P."/>
            <person name="Costello M."/>
            <person name="D'Aco K."/>
            <person name="Daza R."/>
            <person name="De Haan G."/>
            <person name="DeGray S."/>
            <person name="DeMaso C."/>
            <person name="Dhargay N."/>
            <person name="Dooley K."/>
            <person name="Dooley E."/>
            <person name="Doricent M."/>
            <person name="Dorje P."/>
            <person name="Dorjee K."/>
            <person name="Dupes A."/>
            <person name="Elong R."/>
            <person name="Falk J."/>
            <person name="Farina A."/>
            <person name="Faro S."/>
            <person name="Ferguson D."/>
            <person name="Fisher S."/>
            <person name="Foley C.D."/>
            <person name="Franke A."/>
            <person name="Friedrich D."/>
            <person name="Gadbois L."/>
            <person name="Gearin G."/>
            <person name="Gearin C.R."/>
            <person name="Giannoukos G."/>
            <person name="Goode T."/>
            <person name="Graham J."/>
            <person name="Grandbois E."/>
            <person name="Grewal S."/>
            <person name="Gyaltsen K."/>
            <person name="Hafez N."/>
            <person name="Hagos B."/>
            <person name="Hall J."/>
            <person name="Henson C."/>
            <person name="Hollinger A."/>
            <person name="Honan T."/>
            <person name="Huard M.D."/>
            <person name="Hughes L."/>
            <person name="Hurhula B."/>
            <person name="Husby M.E."/>
            <person name="Kamat A."/>
            <person name="Kanga B."/>
            <person name="Kashin S."/>
            <person name="Khazanovich D."/>
            <person name="Kisner P."/>
            <person name="Lance K."/>
            <person name="Lara M."/>
            <person name="Lee W."/>
            <person name="Lennon N."/>
            <person name="Letendre F."/>
            <person name="LeVine R."/>
            <person name="Lipovsky A."/>
            <person name="Liu X."/>
            <person name="Liu J."/>
            <person name="Liu S."/>
            <person name="Lokyitsang T."/>
            <person name="Lokyitsang Y."/>
            <person name="Lubonja R."/>
            <person name="Lui A."/>
            <person name="MacDonald P."/>
            <person name="Magnisalis V."/>
            <person name="Maru K."/>
            <person name="Matthews C."/>
            <person name="McCusker W."/>
            <person name="McDonough S."/>
            <person name="Mehta T."/>
            <person name="Meldrim J."/>
            <person name="Meneus L."/>
            <person name="Mihai O."/>
            <person name="Mihalev A."/>
            <person name="Mihova T."/>
            <person name="Mittelman R."/>
            <person name="Mlenga V."/>
            <person name="Montmayeur A."/>
            <person name="Mulrain L."/>
            <person name="Navidi A."/>
            <person name="Naylor J."/>
            <person name="Negash T."/>
            <person name="Nguyen T."/>
            <person name="Nguyen N."/>
            <person name="Nicol R."/>
            <person name="Norbu C."/>
            <person name="Norbu N."/>
            <person name="Novod N."/>
            <person name="O'Neill B."/>
            <person name="Osman S."/>
            <person name="Markiewicz E."/>
            <person name="Oyono O.L."/>
            <person name="Patti C."/>
            <person name="Phunkhang P."/>
            <person name="Pierre F."/>
            <person name="Priest M."/>
            <person name="Raghuraman S."/>
            <person name="Rege F."/>
            <person name="Reyes R."/>
            <person name="Rise C."/>
            <person name="Rogov P."/>
            <person name="Ross K."/>
            <person name="Ryan E."/>
            <person name="Settipalli S."/>
            <person name="Shea T."/>
            <person name="Sherpa N."/>
            <person name="Shi L."/>
            <person name="Shih D."/>
            <person name="Sparrow T."/>
            <person name="Spaulding J."/>
            <person name="Stalker J."/>
            <person name="Stange-Thomann N."/>
            <person name="Stavropoulos S."/>
            <person name="Stone C."/>
            <person name="Strader C."/>
            <person name="Tesfaye S."/>
            <person name="Thomson T."/>
            <person name="Thoulutsang Y."/>
            <person name="Thoulutsang D."/>
            <person name="Topham K."/>
            <person name="Topping I."/>
            <person name="Tsamla T."/>
            <person name="Vassiliev H."/>
            <person name="Vo A."/>
            <person name="Wangchuk T."/>
            <person name="Wangdi T."/>
            <person name="Weiand M."/>
            <person name="Wilkinson J."/>
            <person name="Wilson A."/>
            <person name="Yadav S."/>
            <person name="Young G."/>
            <person name="Yu Q."/>
            <person name="Zembek L."/>
            <person name="Zhong D."/>
            <person name="Zimmer A."/>
            <person name="Zwirko Z."/>
            <person name="Jaffe D.B."/>
            <person name="Alvarez P."/>
            <person name="Brockman W."/>
            <person name="Butler J."/>
            <person name="Chin C."/>
            <person name="Gnerre S."/>
            <person name="Grabherr M."/>
            <person name="Kleber M."/>
            <person name="Mauceli E."/>
            <person name="MacCallum I."/>
        </authorList>
    </citation>
    <scope>NUCLEOTIDE SEQUENCE [LARGE SCALE GENOMIC DNA]</scope>
    <source>
        <strain evidence="11 12">TSC#14021-0224.01</strain>
    </source>
</reference>
<evidence type="ECO:0000313" key="11">
    <source>
        <dbReference type="EMBL" id="EDV50847.1"/>
    </source>
</evidence>
<comment type="subcellular location">
    <subcellularLocation>
        <location evidence="1">Cell membrane</location>
        <topology evidence="1">Multi-pass membrane protein</topology>
    </subcellularLocation>
</comment>
<evidence type="ECO:0000256" key="4">
    <source>
        <dbReference type="ARBA" id="ARBA00022692"/>
    </source>
</evidence>
<name>B3NG18_DROER</name>
<evidence type="ECO:0000256" key="6">
    <source>
        <dbReference type="ARBA" id="ARBA00023136"/>
    </source>
</evidence>
<feature type="transmembrane region" description="Helical" evidence="10">
    <location>
        <begin position="22"/>
        <end position="45"/>
    </location>
</feature>
<dbReference type="eggNOG" id="ENOG502T85S">
    <property type="taxonomic scope" value="Eukaryota"/>
</dbReference>
<dbReference type="EMBL" id="CH954178">
    <property type="protein sequence ID" value="EDV50847.1"/>
    <property type="molecule type" value="Genomic_DNA"/>
</dbReference>
<keyword evidence="7 9" id="KW-0675">Receptor</keyword>
<evidence type="ECO:0000256" key="10">
    <source>
        <dbReference type="SAM" id="Phobius"/>
    </source>
</evidence>
<dbReference type="PANTHER" id="PTHR21421">
    <property type="entry name" value="GUSTATORY RECEPTOR"/>
    <property type="match status" value="1"/>
</dbReference>
<feature type="transmembrane region" description="Helical" evidence="10">
    <location>
        <begin position="315"/>
        <end position="335"/>
    </location>
</feature>
<dbReference type="KEGG" id="der:6546452"/>
<feature type="transmembrane region" description="Helical" evidence="10">
    <location>
        <begin position="373"/>
        <end position="398"/>
    </location>
</feature>
<keyword evidence="6 10" id="KW-0472">Membrane</keyword>
<dbReference type="GO" id="GO:0033041">
    <property type="term" value="F:sweet taste receptor activity"/>
    <property type="evidence" value="ECO:0007669"/>
    <property type="project" value="TreeGrafter"/>
</dbReference>
<proteinExistence type="inferred from homology"/>
<evidence type="ECO:0000256" key="8">
    <source>
        <dbReference type="ARBA" id="ARBA00023224"/>
    </source>
</evidence>
<organism evidence="11 12">
    <name type="scientific">Drosophila erecta</name>
    <name type="common">Fruit fly</name>
    <dbReference type="NCBI Taxonomy" id="7220"/>
    <lineage>
        <taxon>Eukaryota</taxon>
        <taxon>Metazoa</taxon>
        <taxon>Ecdysozoa</taxon>
        <taxon>Arthropoda</taxon>
        <taxon>Hexapoda</taxon>
        <taxon>Insecta</taxon>
        <taxon>Pterygota</taxon>
        <taxon>Neoptera</taxon>
        <taxon>Endopterygota</taxon>
        <taxon>Diptera</taxon>
        <taxon>Brachycera</taxon>
        <taxon>Muscomorpha</taxon>
        <taxon>Ephydroidea</taxon>
        <taxon>Drosophilidae</taxon>
        <taxon>Drosophila</taxon>
        <taxon>Sophophora</taxon>
    </lineage>
</organism>
<dbReference type="Proteomes" id="UP000008711">
    <property type="component" value="Unassembled WGS sequence"/>
</dbReference>
<comment type="similarity">
    <text evidence="2">Belongs to the insect chemoreceptor superfamily. Gustatory receptor (GR) family. Gr5a subfamily.</text>
</comment>
<dbReference type="GO" id="GO:0170023">
    <property type="term" value="F:ionotropic sweet taste receptor activity"/>
    <property type="evidence" value="ECO:0007669"/>
    <property type="project" value="EnsemblMetazoa"/>
</dbReference>
<dbReference type="InterPro" id="IPR009318">
    <property type="entry name" value="Gustatory_rcpt"/>
</dbReference>
<comment type="function">
    <text evidence="9">Plays a role in the sugar gustatory response.</text>
</comment>
<dbReference type="PANTHER" id="PTHR21421:SF35">
    <property type="entry name" value="GUSTATORY RECEPTOR FOR SUGAR TASTE 64B-RELATED"/>
    <property type="match status" value="1"/>
</dbReference>
<dbReference type="GO" id="GO:0007165">
    <property type="term" value="P:signal transduction"/>
    <property type="evidence" value="ECO:0007669"/>
    <property type="project" value="UniProtKB-KW"/>
</dbReference>
<evidence type="ECO:0000313" key="12">
    <source>
        <dbReference type="Proteomes" id="UP000008711"/>
    </source>
</evidence>
<dbReference type="PIRSF" id="PIRSF038981">
    <property type="entry name" value="GRP"/>
    <property type="match status" value="1"/>
</dbReference>
<dbReference type="GO" id="GO:0007637">
    <property type="term" value="P:proboscis extension reflex"/>
    <property type="evidence" value="ECO:0007669"/>
    <property type="project" value="EnsemblMetazoa"/>
</dbReference>
<dbReference type="HOGENOM" id="CLU_043581_1_0_1"/>
<keyword evidence="5 10" id="KW-1133">Transmembrane helix</keyword>
<sequence length="429" mass="49989">MLKSHLSVQGLQMERSVQENTLHYTIGNVLLVARIFGVLPLSGINPNSQPENVRFRWFSPFILFFVVAFTFVTVDFMLSTKIVLNGGLQLYTMGSLSFSVICIFCFGCFIKLARHWPHIIRETALCERIFLKPCYASQEGLNFSRFLRRWAIILLVSALCEHLTYVGSAAWSNYVQIRDCNLKVGFVENYFLRERQEVFSVVDYHAWMVFFIEWNTMAMTFVWNFGDIFLFLMCRGLKIRFQQLHWRIRQNLGMPMAKEFWQEVRSDFLDLDNLLKLYDKELSGLILVCCAHNMYFICVQVYHSFQVKGAFMDELYFWFCLLYVISRLMNMMLAASSIPQEIKDISNTLYEVRSSPWCDDLGRLSEMLRNETFALSGMGYFFVTRRLIFAMAGALMGYELVLFRQMQGAVVQKSICSRGPGSSMSIFFS</sequence>
<evidence type="ECO:0000256" key="3">
    <source>
        <dbReference type="ARBA" id="ARBA00022475"/>
    </source>
</evidence>